<evidence type="ECO:0008006" key="4">
    <source>
        <dbReference type="Google" id="ProtNLM"/>
    </source>
</evidence>
<reference evidence="3" key="1">
    <citation type="journal article" date="2019" name="Int. J. Syst. Evol. Microbiol.">
        <title>The Global Catalogue of Microorganisms (GCM) 10K type strain sequencing project: providing services to taxonomists for standard genome sequencing and annotation.</title>
        <authorList>
            <consortium name="The Broad Institute Genomics Platform"/>
            <consortium name="The Broad Institute Genome Sequencing Center for Infectious Disease"/>
            <person name="Wu L."/>
            <person name="Ma J."/>
        </authorList>
    </citation>
    <scope>NUCLEOTIDE SEQUENCE [LARGE SCALE GENOMIC DNA]</scope>
    <source>
        <strain evidence="3">CCM 7950</strain>
    </source>
</reference>
<organism evidence="2 3">
    <name type="scientific">Pasteurella oralis</name>
    <dbReference type="NCBI Taxonomy" id="1071947"/>
    <lineage>
        <taxon>Bacteria</taxon>
        <taxon>Pseudomonadati</taxon>
        <taxon>Pseudomonadota</taxon>
        <taxon>Gammaproteobacteria</taxon>
        <taxon>Pasteurellales</taxon>
        <taxon>Pasteurellaceae</taxon>
        <taxon>Pasteurella</taxon>
    </lineage>
</organism>
<keyword evidence="3" id="KW-1185">Reference proteome</keyword>
<feature type="signal peptide" evidence="1">
    <location>
        <begin position="1"/>
        <end position="21"/>
    </location>
</feature>
<gene>
    <name evidence="2" type="ORF">ACFSAV_08120</name>
</gene>
<keyword evidence="1" id="KW-0732">Signal</keyword>
<proteinExistence type="predicted"/>
<evidence type="ECO:0000313" key="2">
    <source>
        <dbReference type="EMBL" id="MFD1806327.1"/>
    </source>
</evidence>
<protein>
    <recommendedName>
        <fullName evidence="4">Transmembrane protein</fullName>
    </recommendedName>
</protein>
<accession>A0ABW4NXK9</accession>
<dbReference type="RefSeq" id="WP_379098319.1">
    <property type="nucleotide sequence ID" value="NZ_JBHUFP010000010.1"/>
</dbReference>
<evidence type="ECO:0000313" key="3">
    <source>
        <dbReference type="Proteomes" id="UP001597420"/>
    </source>
</evidence>
<evidence type="ECO:0000256" key="1">
    <source>
        <dbReference type="SAM" id="SignalP"/>
    </source>
</evidence>
<feature type="chain" id="PRO_5046126133" description="Transmembrane protein" evidence="1">
    <location>
        <begin position="22"/>
        <end position="175"/>
    </location>
</feature>
<name>A0ABW4NXK9_9PAST</name>
<comment type="caution">
    <text evidence="2">The sequence shown here is derived from an EMBL/GenBank/DDBJ whole genome shotgun (WGS) entry which is preliminary data.</text>
</comment>
<dbReference type="Proteomes" id="UP001597420">
    <property type="component" value="Unassembled WGS sequence"/>
</dbReference>
<sequence>MKNYKKIILLSTLLTTIPSLSAVNGYKNIDFGSSILEVKNKIKCELLPLSTKEGRYGCPMFLGDMKILAELYFIDDKFAKINLMNIPYDKASVVLQHLKANHTESQKHLILKNDKWEVFFKYFFDENSVIYLTPINDNKNPATLTYTTKDFDKKYQEFLSKQKKKSDKSILDALK</sequence>
<dbReference type="EMBL" id="JBHUFP010000010">
    <property type="protein sequence ID" value="MFD1806327.1"/>
    <property type="molecule type" value="Genomic_DNA"/>
</dbReference>